<evidence type="ECO:0000313" key="2">
    <source>
        <dbReference type="WBParaSite" id="Pan_g24017.t2"/>
    </source>
</evidence>
<dbReference type="AlphaFoldDB" id="A0A7E4VRK1"/>
<accession>A0A7E4VRK1</accession>
<reference evidence="2" key="2">
    <citation type="submission" date="2020-10" db="UniProtKB">
        <authorList>
            <consortium name="WormBaseParasite"/>
        </authorList>
    </citation>
    <scope>IDENTIFICATION</scope>
</reference>
<reference evidence="1" key="1">
    <citation type="journal article" date="2013" name="Genetics">
        <title>The draft genome and transcriptome of Panagrellus redivivus are shaped by the harsh demands of a free-living lifestyle.</title>
        <authorList>
            <person name="Srinivasan J."/>
            <person name="Dillman A.R."/>
            <person name="Macchietto M.G."/>
            <person name="Heikkinen L."/>
            <person name="Lakso M."/>
            <person name="Fracchia K.M."/>
            <person name="Antoshechkin I."/>
            <person name="Mortazavi A."/>
            <person name="Wong G."/>
            <person name="Sternberg P.W."/>
        </authorList>
    </citation>
    <scope>NUCLEOTIDE SEQUENCE [LARGE SCALE GENOMIC DNA]</scope>
    <source>
        <strain evidence="1">MT8872</strain>
    </source>
</reference>
<evidence type="ECO:0000313" key="1">
    <source>
        <dbReference type="Proteomes" id="UP000492821"/>
    </source>
</evidence>
<name>A0A7E4VRK1_PANRE</name>
<proteinExistence type="predicted"/>
<keyword evidence="1" id="KW-1185">Reference proteome</keyword>
<dbReference type="Proteomes" id="UP000492821">
    <property type="component" value="Unassembled WGS sequence"/>
</dbReference>
<organism evidence="1 2">
    <name type="scientific">Panagrellus redivivus</name>
    <name type="common">Microworm</name>
    <dbReference type="NCBI Taxonomy" id="6233"/>
    <lineage>
        <taxon>Eukaryota</taxon>
        <taxon>Metazoa</taxon>
        <taxon>Ecdysozoa</taxon>
        <taxon>Nematoda</taxon>
        <taxon>Chromadorea</taxon>
        <taxon>Rhabditida</taxon>
        <taxon>Tylenchina</taxon>
        <taxon>Panagrolaimomorpha</taxon>
        <taxon>Panagrolaimoidea</taxon>
        <taxon>Panagrolaimidae</taxon>
        <taxon>Panagrellus</taxon>
    </lineage>
</organism>
<protein>
    <submittedName>
        <fullName evidence="2">Reverse transcriptase domain-containing protein</fullName>
    </submittedName>
</protein>
<dbReference type="WBParaSite" id="Pan_g24017.t2">
    <property type="protein sequence ID" value="Pan_g24017.t2"/>
    <property type="gene ID" value="Pan_g24017"/>
</dbReference>
<sequence>MDLSLFLRFASAISVCITVSINTHGKRDLLWVASGSLLCIKFKSVRDNVLISGFDRDEIERSEQDVHVGELRVFSIFSQLDVASKVASWAGLQYNASKCASLHVDGKRHRTRPTAFTVQNAVMEINRDGDLYRHLGIPTGFSYGPTRKDIIEKMQTDIDKIDSSLLAPWQKVNAVNTFVVPQLSFHLRGGMMARKVLHKLDQKIKKCAKRWMNLPQRASCEPLYLSNQQGGVNMIPTKQLADICDVAHAVHLLGSNDPHIARTANAALREVVRKRVETLWAFPPV</sequence>